<gene>
    <name evidence="3" type="ORF">QQX10_11325</name>
</gene>
<proteinExistence type="inferred from homology"/>
<dbReference type="Gene3D" id="3.40.50.720">
    <property type="entry name" value="NAD(P)-binding Rossmann-like Domain"/>
    <property type="match status" value="1"/>
</dbReference>
<dbReference type="InterPro" id="IPR002347">
    <property type="entry name" value="SDR_fam"/>
</dbReference>
<comment type="similarity">
    <text evidence="1">Belongs to the short-chain dehydrogenases/reductases (SDR) family.</text>
</comment>
<dbReference type="PANTHER" id="PTHR43477:SF1">
    <property type="entry name" value="DIHYDROANTICAPSIN 7-DEHYDROGENASE"/>
    <property type="match status" value="1"/>
</dbReference>
<evidence type="ECO:0000313" key="4">
    <source>
        <dbReference type="Proteomes" id="UP001172737"/>
    </source>
</evidence>
<keyword evidence="4" id="KW-1185">Reference proteome</keyword>
<sequence>MRGAAERTVLIGGATSAAGVAAVGALVAAGATVVATGRDRDRLAPLAAMGARIEAVDLVDEVEVSALASRLHADGIAVDGVLHLVGGWRGGGGIAGQTEADYRVLEASFTALRHVSRAFDEDLRRSPAGRLAIVSSTTVDHPAAGGANYAAVKAASEAWVRAVGQGYRKAARDAGEPQRAAAVIFRVASLAGLESALADAFVDLWDADAAAVDGAVIELRDDVD</sequence>
<dbReference type="SUPFAM" id="SSF51735">
    <property type="entry name" value="NAD(P)-binding Rossmann-fold domains"/>
    <property type="match status" value="1"/>
</dbReference>
<dbReference type="RefSeq" id="WP_301122121.1">
    <property type="nucleotide sequence ID" value="NZ_JAUHPX010000007.1"/>
</dbReference>
<dbReference type="Proteomes" id="UP001172737">
    <property type="component" value="Unassembled WGS sequence"/>
</dbReference>
<protein>
    <submittedName>
        <fullName evidence="3">SDR family NAD(P)-dependent oxidoreductase</fullName>
    </submittedName>
</protein>
<reference evidence="3" key="1">
    <citation type="submission" date="2023-06" db="EMBL/GenBank/DDBJ databases">
        <title>Sysu t00039.</title>
        <authorList>
            <person name="Gao L."/>
            <person name="Fang B.-Z."/>
            <person name="Li W.-J."/>
        </authorList>
    </citation>
    <scope>NUCLEOTIDE SEQUENCE</scope>
    <source>
        <strain evidence="3">SYSU T00039</strain>
    </source>
</reference>
<name>A0AAW7M9W9_9MICO</name>
<dbReference type="InterPro" id="IPR036291">
    <property type="entry name" value="NAD(P)-bd_dom_sf"/>
</dbReference>
<keyword evidence="2" id="KW-0560">Oxidoreductase</keyword>
<dbReference type="AlphaFoldDB" id="A0AAW7M9W9"/>
<dbReference type="EMBL" id="JAUHPX010000007">
    <property type="protein sequence ID" value="MDN4488756.1"/>
    <property type="molecule type" value="Genomic_DNA"/>
</dbReference>
<organism evidence="3 4">
    <name type="scientific">Demequina lignilytica</name>
    <dbReference type="NCBI Taxonomy" id="3051663"/>
    <lineage>
        <taxon>Bacteria</taxon>
        <taxon>Bacillati</taxon>
        <taxon>Actinomycetota</taxon>
        <taxon>Actinomycetes</taxon>
        <taxon>Micrococcales</taxon>
        <taxon>Demequinaceae</taxon>
        <taxon>Demequina</taxon>
    </lineage>
</organism>
<evidence type="ECO:0000256" key="2">
    <source>
        <dbReference type="ARBA" id="ARBA00023002"/>
    </source>
</evidence>
<comment type="caution">
    <text evidence="3">The sequence shown here is derived from an EMBL/GenBank/DDBJ whole genome shotgun (WGS) entry which is preliminary data.</text>
</comment>
<dbReference type="Pfam" id="PF00106">
    <property type="entry name" value="adh_short"/>
    <property type="match status" value="1"/>
</dbReference>
<evidence type="ECO:0000256" key="1">
    <source>
        <dbReference type="ARBA" id="ARBA00006484"/>
    </source>
</evidence>
<dbReference type="GO" id="GO:0016491">
    <property type="term" value="F:oxidoreductase activity"/>
    <property type="evidence" value="ECO:0007669"/>
    <property type="project" value="UniProtKB-KW"/>
</dbReference>
<evidence type="ECO:0000313" key="3">
    <source>
        <dbReference type="EMBL" id="MDN4488756.1"/>
    </source>
</evidence>
<dbReference type="InterPro" id="IPR051122">
    <property type="entry name" value="SDR_DHRS6-like"/>
</dbReference>
<dbReference type="PANTHER" id="PTHR43477">
    <property type="entry name" value="DIHYDROANTICAPSIN 7-DEHYDROGENASE"/>
    <property type="match status" value="1"/>
</dbReference>
<accession>A0AAW7M9W9</accession>